<keyword evidence="5 8" id="KW-0812">Transmembrane</keyword>
<keyword evidence="3" id="KW-0597">Phosphoprotein</keyword>
<feature type="transmembrane region" description="Helical" evidence="8">
    <location>
        <begin position="127"/>
        <end position="148"/>
    </location>
</feature>
<dbReference type="SUPFAM" id="SSF55874">
    <property type="entry name" value="ATPase domain of HSP90 chaperone/DNA topoisomerase II/histidine kinase"/>
    <property type="match status" value="1"/>
</dbReference>
<evidence type="ECO:0000256" key="1">
    <source>
        <dbReference type="ARBA" id="ARBA00000085"/>
    </source>
</evidence>
<dbReference type="InterPro" id="IPR003594">
    <property type="entry name" value="HATPase_dom"/>
</dbReference>
<name>A0A7W5ZTT9_9BACT</name>
<reference evidence="10 11" key="1">
    <citation type="submission" date="2020-08" db="EMBL/GenBank/DDBJ databases">
        <title>Genomic Encyclopedia of Type Strains, Phase IV (KMG-IV): sequencing the most valuable type-strain genomes for metagenomic binning, comparative biology and taxonomic classification.</title>
        <authorList>
            <person name="Goeker M."/>
        </authorList>
    </citation>
    <scope>NUCLEOTIDE SEQUENCE [LARGE SCALE GENOMIC DNA]</scope>
    <source>
        <strain evidence="10 11">DSM 17976</strain>
    </source>
</reference>
<dbReference type="SMART" id="SM00388">
    <property type="entry name" value="HisKA"/>
    <property type="match status" value="1"/>
</dbReference>
<evidence type="ECO:0000256" key="7">
    <source>
        <dbReference type="ARBA" id="ARBA00022989"/>
    </source>
</evidence>
<dbReference type="AlphaFoldDB" id="A0A7W5ZTT9"/>
<feature type="transmembrane region" description="Helical" evidence="8">
    <location>
        <begin position="12"/>
        <end position="30"/>
    </location>
</feature>
<dbReference type="PANTHER" id="PTHR45436">
    <property type="entry name" value="SENSOR HISTIDINE KINASE YKOH"/>
    <property type="match status" value="1"/>
</dbReference>
<evidence type="ECO:0000259" key="9">
    <source>
        <dbReference type="PROSITE" id="PS50109"/>
    </source>
</evidence>
<organism evidence="10 11">
    <name type="scientific">Runella defluvii</name>
    <dbReference type="NCBI Taxonomy" id="370973"/>
    <lineage>
        <taxon>Bacteria</taxon>
        <taxon>Pseudomonadati</taxon>
        <taxon>Bacteroidota</taxon>
        <taxon>Cytophagia</taxon>
        <taxon>Cytophagales</taxon>
        <taxon>Spirosomataceae</taxon>
        <taxon>Runella</taxon>
    </lineage>
</organism>
<keyword evidence="7 8" id="KW-1133">Transmembrane helix</keyword>
<evidence type="ECO:0000256" key="8">
    <source>
        <dbReference type="SAM" id="Phobius"/>
    </source>
</evidence>
<dbReference type="SUPFAM" id="SSF47384">
    <property type="entry name" value="Homodimeric domain of signal transducing histidine kinase"/>
    <property type="match status" value="1"/>
</dbReference>
<evidence type="ECO:0000313" key="11">
    <source>
        <dbReference type="Proteomes" id="UP000541352"/>
    </source>
</evidence>
<comment type="catalytic activity">
    <reaction evidence="1">
        <text>ATP + protein L-histidine = ADP + protein N-phospho-L-histidine.</text>
        <dbReference type="EC" id="2.7.13.3"/>
    </reaction>
</comment>
<dbReference type="EC" id="2.7.13.3" evidence="2"/>
<dbReference type="InterPro" id="IPR036890">
    <property type="entry name" value="HATPase_C_sf"/>
</dbReference>
<comment type="caution">
    <text evidence="10">The sequence shown here is derived from an EMBL/GenBank/DDBJ whole genome shotgun (WGS) entry which is preliminary data.</text>
</comment>
<dbReference type="EMBL" id="JACIBY010000023">
    <property type="protein sequence ID" value="MBB3841961.1"/>
    <property type="molecule type" value="Genomic_DNA"/>
</dbReference>
<dbReference type="CDD" id="cd00082">
    <property type="entry name" value="HisKA"/>
    <property type="match status" value="1"/>
</dbReference>
<dbReference type="SMART" id="SM00387">
    <property type="entry name" value="HATPase_c"/>
    <property type="match status" value="1"/>
</dbReference>
<protein>
    <recommendedName>
        <fullName evidence="2">histidine kinase</fullName>
        <ecNumber evidence="2">2.7.13.3</ecNumber>
    </recommendedName>
</protein>
<dbReference type="PANTHER" id="PTHR45436:SF5">
    <property type="entry name" value="SENSOR HISTIDINE KINASE TRCS"/>
    <property type="match status" value="1"/>
</dbReference>
<evidence type="ECO:0000256" key="3">
    <source>
        <dbReference type="ARBA" id="ARBA00022553"/>
    </source>
</evidence>
<feature type="domain" description="Histidine kinase" evidence="9">
    <location>
        <begin position="212"/>
        <end position="412"/>
    </location>
</feature>
<keyword evidence="8" id="KW-0472">Membrane</keyword>
<keyword evidence="4" id="KW-0808">Transferase</keyword>
<dbReference type="Pfam" id="PF02518">
    <property type="entry name" value="HATPase_c"/>
    <property type="match status" value="1"/>
</dbReference>
<dbReference type="Proteomes" id="UP000541352">
    <property type="component" value="Unassembled WGS sequence"/>
</dbReference>
<dbReference type="PROSITE" id="PS50109">
    <property type="entry name" value="HIS_KIN"/>
    <property type="match status" value="1"/>
</dbReference>
<dbReference type="Pfam" id="PF00512">
    <property type="entry name" value="HisKA"/>
    <property type="match status" value="1"/>
</dbReference>
<dbReference type="InterPro" id="IPR005467">
    <property type="entry name" value="His_kinase_dom"/>
</dbReference>
<dbReference type="Gene3D" id="3.30.565.10">
    <property type="entry name" value="Histidine kinase-like ATPase, C-terminal domain"/>
    <property type="match status" value="1"/>
</dbReference>
<dbReference type="Gene3D" id="1.10.287.130">
    <property type="match status" value="1"/>
</dbReference>
<sequence length="412" mass="47940">MKLLYKTTQNFLLAMAVILSIAGIALYLLLRQEVTAEMKEQLELQADMVTDQVAQRKAVNFPLTTITEVSADFPPNKHWGDTLIYDRLQHEKEGYYYLTLVKKVNHRNYQITVMTSYIGWERYYKTIFISFLGVALWMAFFGVLINYYSNRKIWRPFFLNLENLKQFSVRSAQPLEWHDSTITEFKELQYSLKDLTERSRREYLALREFTENASHEIQTPLGIIQSKLDRMSQLEVSEEMARYIVQAKSGVERLSKMNRNLLLLAKLDNQVYSEKQLIRVDEQLQQHLEQMEELFSVRNNVLITTLKPVTVKSDKYLCDILLSNLLSNALRYTPSLGEIAIFLSEQQLIISNPGSALDFPSEHLFERFTKNASHPQGTGLGLAIVYQICLLNGWTIAHTYQIGVHYFSIDFN</sequence>
<evidence type="ECO:0000256" key="4">
    <source>
        <dbReference type="ARBA" id="ARBA00022679"/>
    </source>
</evidence>
<keyword evidence="6 10" id="KW-0418">Kinase</keyword>
<dbReference type="InterPro" id="IPR036097">
    <property type="entry name" value="HisK_dim/P_sf"/>
</dbReference>
<evidence type="ECO:0000256" key="6">
    <source>
        <dbReference type="ARBA" id="ARBA00022777"/>
    </source>
</evidence>
<proteinExistence type="predicted"/>
<evidence type="ECO:0000256" key="2">
    <source>
        <dbReference type="ARBA" id="ARBA00012438"/>
    </source>
</evidence>
<gene>
    <name evidence="10" type="ORF">FHS57_005990</name>
</gene>
<keyword evidence="11" id="KW-1185">Reference proteome</keyword>
<dbReference type="GO" id="GO:0005886">
    <property type="term" value="C:plasma membrane"/>
    <property type="evidence" value="ECO:0007669"/>
    <property type="project" value="TreeGrafter"/>
</dbReference>
<evidence type="ECO:0000313" key="10">
    <source>
        <dbReference type="EMBL" id="MBB3841961.1"/>
    </source>
</evidence>
<dbReference type="InterPro" id="IPR050428">
    <property type="entry name" value="TCS_sensor_his_kinase"/>
</dbReference>
<dbReference type="GO" id="GO:0000155">
    <property type="term" value="F:phosphorelay sensor kinase activity"/>
    <property type="evidence" value="ECO:0007669"/>
    <property type="project" value="InterPro"/>
</dbReference>
<dbReference type="RefSeq" id="WP_183979977.1">
    <property type="nucleotide sequence ID" value="NZ_JACIBY010000023.1"/>
</dbReference>
<dbReference type="InterPro" id="IPR003661">
    <property type="entry name" value="HisK_dim/P_dom"/>
</dbReference>
<accession>A0A7W5ZTT9</accession>
<evidence type="ECO:0000256" key="5">
    <source>
        <dbReference type="ARBA" id="ARBA00022692"/>
    </source>
</evidence>